<feature type="compositionally biased region" description="Basic and acidic residues" evidence="1">
    <location>
        <begin position="8"/>
        <end position="19"/>
    </location>
</feature>
<organism evidence="3 4">
    <name type="scientific">Strongylocentrotus purpuratus</name>
    <name type="common">Purple sea urchin</name>
    <dbReference type="NCBI Taxonomy" id="7668"/>
    <lineage>
        <taxon>Eukaryota</taxon>
        <taxon>Metazoa</taxon>
        <taxon>Echinodermata</taxon>
        <taxon>Eleutherozoa</taxon>
        <taxon>Echinozoa</taxon>
        <taxon>Echinoidea</taxon>
        <taxon>Euechinoidea</taxon>
        <taxon>Echinacea</taxon>
        <taxon>Camarodonta</taxon>
        <taxon>Echinidea</taxon>
        <taxon>Strongylocentrotidae</taxon>
        <taxon>Strongylocentrotus</taxon>
    </lineage>
</organism>
<feature type="region of interest" description="Disordered" evidence="1">
    <location>
        <begin position="495"/>
        <end position="527"/>
    </location>
</feature>
<dbReference type="CDD" id="cd00051">
    <property type="entry name" value="EFh"/>
    <property type="match status" value="1"/>
</dbReference>
<feature type="domain" description="EF-hand" evidence="2">
    <location>
        <begin position="286"/>
        <end position="321"/>
    </location>
</feature>
<dbReference type="OMA" id="RVIAHCF"/>
<dbReference type="SMART" id="SM00054">
    <property type="entry name" value="EFh"/>
    <property type="match status" value="2"/>
</dbReference>
<protein>
    <recommendedName>
        <fullName evidence="2">EF-hand domain-containing protein</fullName>
    </recommendedName>
</protein>
<dbReference type="Proteomes" id="UP000007110">
    <property type="component" value="Unassembled WGS sequence"/>
</dbReference>
<dbReference type="InterPro" id="IPR042847">
    <property type="entry name" value="EFC12"/>
</dbReference>
<reference evidence="3" key="2">
    <citation type="submission" date="2021-01" db="UniProtKB">
        <authorList>
            <consortium name="EnsemblMetazoa"/>
        </authorList>
    </citation>
    <scope>IDENTIFICATION</scope>
</reference>
<dbReference type="AlphaFoldDB" id="A0A7M7G489"/>
<dbReference type="CTD" id="90288"/>
<evidence type="ECO:0000259" key="2">
    <source>
        <dbReference type="PROSITE" id="PS50222"/>
    </source>
</evidence>
<keyword evidence="4" id="KW-1185">Reference proteome</keyword>
<proteinExistence type="predicted"/>
<reference evidence="4" key="1">
    <citation type="submission" date="2015-02" db="EMBL/GenBank/DDBJ databases">
        <title>Genome sequencing for Strongylocentrotus purpuratus.</title>
        <authorList>
            <person name="Murali S."/>
            <person name="Liu Y."/>
            <person name="Vee V."/>
            <person name="English A."/>
            <person name="Wang M."/>
            <person name="Skinner E."/>
            <person name="Han Y."/>
            <person name="Muzny D.M."/>
            <person name="Worley K.C."/>
            <person name="Gibbs R.A."/>
        </authorList>
    </citation>
    <scope>NUCLEOTIDE SEQUENCE</scope>
</reference>
<feature type="region of interest" description="Disordered" evidence="1">
    <location>
        <begin position="1"/>
        <end position="43"/>
    </location>
</feature>
<dbReference type="PANTHER" id="PTHR47225">
    <property type="entry name" value="EF-HAND CALCIUM-BINDING DOMAIN-CONTAINING PROTEIN 12"/>
    <property type="match status" value="1"/>
</dbReference>
<dbReference type="GeneID" id="763537"/>
<evidence type="ECO:0000256" key="1">
    <source>
        <dbReference type="SAM" id="MobiDB-lite"/>
    </source>
</evidence>
<dbReference type="InterPro" id="IPR002048">
    <property type="entry name" value="EF_hand_dom"/>
</dbReference>
<dbReference type="InterPro" id="IPR011992">
    <property type="entry name" value="EF-hand-dom_pair"/>
</dbReference>
<feature type="domain" description="EF-hand" evidence="2">
    <location>
        <begin position="250"/>
        <end position="285"/>
    </location>
</feature>
<feature type="compositionally biased region" description="Basic residues" evidence="1">
    <location>
        <begin position="25"/>
        <end position="35"/>
    </location>
</feature>
<dbReference type="SUPFAM" id="SSF47473">
    <property type="entry name" value="EF-hand"/>
    <property type="match status" value="1"/>
</dbReference>
<dbReference type="KEGG" id="spu:763537"/>
<accession>A0A7M7G489</accession>
<evidence type="ECO:0000313" key="4">
    <source>
        <dbReference type="Proteomes" id="UP000007110"/>
    </source>
</evidence>
<dbReference type="GO" id="GO:0005509">
    <property type="term" value="F:calcium ion binding"/>
    <property type="evidence" value="ECO:0007669"/>
    <property type="project" value="InterPro"/>
</dbReference>
<sequence length="681" mass="78966">MASEQEGGAERTAKSDPGKGSKMPGKQKRNRKEKKSRSDGESMEDWLDFGLERLFNPESTEFLPMEEQLKLYKHRDLIRSKTYTTAARVFGNPRVRKRVHVAPKMDGGVGRSVNVRRAHSDLTQQDGRPRLKPINKEDMVLTEKDKQIIHDNEVQEKMKEYKGWLRDRMALRAGLESMGLKESWLRAKPNPTPLERRVLLQLEEARRVAKALKLKVEEVQEVTIKMEDFSEKEPKPQPEGMGIIADYLASKKQRLIDLFSQADKDKSWAITRDEFRKCIKEAKIPISETLLNEVIDSLDSDLNAEIDYREFVRGMDRYHLEERKRKILADKERKSPVKTRSTSEVRRVISDLAPVRESISSPVPPADRLEETREVNTPDSLASLLEIPKHDITERRELNPDDMIEKRKRERFMSDNLKMKRLPRAIQSPLKTGDKAVDLHSKVSTLGGDLGVEIHDYRAARLAEYHDICRLCEERDIPLTPKLLQRALLHPGDKRVSHLKKRIRQPGTHTMSNRFAEPPKPPESPDEFHDMEKVVVTKSGEVLVDSRHVYPKKHNVWSKPEMQNLSSGKAFISRKIDCWMSFEEYDKLTGHLKQRYISLEKAPEHDVFWPGFLLDKVQLCMPETRSRSERSSHAVFQPTAQRTKRSNPGYNNDISYWLVSDQNYLKSGGIDERKVYSIDWK</sequence>
<dbReference type="Gene3D" id="1.10.238.10">
    <property type="entry name" value="EF-hand"/>
    <property type="match status" value="1"/>
</dbReference>
<feature type="region of interest" description="Disordered" evidence="1">
    <location>
        <begin position="357"/>
        <end position="377"/>
    </location>
</feature>
<dbReference type="EnsemblMetazoa" id="XM_001199549">
    <property type="protein sequence ID" value="XP_001199549"/>
    <property type="gene ID" value="LOC763537"/>
</dbReference>
<dbReference type="InParanoid" id="A0A7M7G489"/>
<dbReference type="Pfam" id="PF13499">
    <property type="entry name" value="EF-hand_7"/>
    <property type="match status" value="1"/>
</dbReference>
<dbReference type="PANTHER" id="PTHR47225:SF1">
    <property type="entry name" value="EF-HAND CALCIUM-BINDING DOMAIN-CONTAINING PROTEIN 12"/>
    <property type="match status" value="1"/>
</dbReference>
<dbReference type="PROSITE" id="PS50222">
    <property type="entry name" value="EF_HAND_2"/>
    <property type="match status" value="2"/>
</dbReference>
<name>A0A7M7G489_STRPU</name>
<dbReference type="RefSeq" id="XP_001199549.3">
    <property type="nucleotide sequence ID" value="XM_001199549.4"/>
</dbReference>
<feature type="compositionally biased region" description="Basic and acidic residues" evidence="1">
    <location>
        <begin position="367"/>
        <end position="376"/>
    </location>
</feature>
<evidence type="ECO:0000313" key="3">
    <source>
        <dbReference type="EnsemblMetazoa" id="XP_001199549"/>
    </source>
</evidence>
<dbReference type="OrthoDB" id="10005811at2759"/>